<dbReference type="InterPro" id="IPR011009">
    <property type="entry name" value="Kinase-like_dom_sf"/>
</dbReference>
<dbReference type="SUPFAM" id="SSF56112">
    <property type="entry name" value="Protein kinase-like (PK-like)"/>
    <property type="match status" value="1"/>
</dbReference>
<evidence type="ECO:0000313" key="1">
    <source>
        <dbReference type="EMBL" id="SDS70653.1"/>
    </source>
</evidence>
<dbReference type="OrthoDB" id="2410440at2"/>
<organism evidence="1 2">
    <name type="scientific">Corynebacterium timonense</name>
    <dbReference type="NCBI Taxonomy" id="441500"/>
    <lineage>
        <taxon>Bacteria</taxon>
        <taxon>Bacillati</taxon>
        <taxon>Actinomycetota</taxon>
        <taxon>Actinomycetes</taxon>
        <taxon>Mycobacteriales</taxon>
        <taxon>Corynebacteriaceae</taxon>
        <taxon>Corynebacterium</taxon>
    </lineage>
</organism>
<dbReference type="Gene3D" id="3.90.1200.10">
    <property type="match status" value="1"/>
</dbReference>
<evidence type="ECO:0008006" key="3">
    <source>
        <dbReference type="Google" id="ProtNLM"/>
    </source>
</evidence>
<dbReference type="RefSeq" id="WP_155860792.1">
    <property type="nucleotide sequence ID" value="NZ_LT629765.1"/>
</dbReference>
<dbReference type="STRING" id="1203190.GCA_000312345_00720"/>
<reference evidence="1 2" key="1">
    <citation type="submission" date="2016-10" db="EMBL/GenBank/DDBJ databases">
        <authorList>
            <person name="de Groot N.N."/>
        </authorList>
    </citation>
    <scope>NUCLEOTIDE SEQUENCE [LARGE SCALE GENOMIC DNA]</scope>
    <source>
        <strain evidence="1 2">DSM 45434</strain>
    </source>
</reference>
<accession>A0A1H1UDX0</accession>
<proteinExistence type="predicted"/>
<name>A0A1H1UDX0_9CORY</name>
<dbReference type="AlphaFoldDB" id="A0A1H1UDX0"/>
<evidence type="ECO:0000313" key="2">
    <source>
        <dbReference type="Proteomes" id="UP000182237"/>
    </source>
</evidence>
<protein>
    <recommendedName>
        <fullName evidence="3">Phosphotransferase enzyme family protein</fullName>
    </recommendedName>
</protein>
<keyword evidence="2" id="KW-1185">Reference proteome</keyword>
<dbReference type="Proteomes" id="UP000182237">
    <property type="component" value="Chromosome I"/>
</dbReference>
<gene>
    <name evidence="1" type="ORF">SAMN04488539_2218</name>
</gene>
<sequence length="362" mass="40211">MAVSPLEDNRSEARNWTTATRRDLKVTLGEFSNFEVGDFTGRGEYFVVELKESGKKFIKTILRKDFLDDSSRRAEGELLASMAEIPSTSRIAPLTPTQVLQSTQFSGDFYAVSTFKEHTRNLYADRKLLDPGLLMDLGEFTYRLGSTAVPRNFETRRASDSILSLLHLSESRASAEWSQSSRGAHQAISIVQSESPKIKALIEELNSFPDPPVFSHGDLKLAQFIEPLGEDKILLCDWEECGVSSHLADLCFLCSDVFYSQVRSQTDDDMAGESDPALIQESYDSAVANASTQVSRVLTGYLNARRKPFSDGERRAIEIRIGLSGLYRLFTVGVKGSDLRPRELALASIGMQIALGDIPELF</sequence>
<dbReference type="EMBL" id="LT629765">
    <property type="protein sequence ID" value="SDS70653.1"/>
    <property type="molecule type" value="Genomic_DNA"/>
</dbReference>